<dbReference type="Pfam" id="PF00106">
    <property type="entry name" value="adh_short"/>
    <property type="match status" value="1"/>
</dbReference>
<dbReference type="AlphaFoldDB" id="A0A1H3YM26"/>
<proteinExistence type="inferred from homology"/>
<comment type="similarity">
    <text evidence="1 3">Belongs to the short-chain dehydrogenases/reductases (SDR) family.</text>
</comment>
<dbReference type="RefSeq" id="WP_092634349.1">
    <property type="nucleotide sequence ID" value="NZ_FNQT01000002.1"/>
</dbReference>
<dbReference type="GO" id="GO:0016616">
    <property type="term" value="F:oxidoreductase activity, acting on the CH-OH group of donors, NAD or NADP as acceptor"/>
    <property type="evidence" value="ECO:0007669"/>
    <property type="project" value="UniProtKB-ARBA"/>
</dbReference>
<evidence type="ECO:0000256" key="3">
    <source>
        <dbReference type="RuleBase" id="RU000363"/>
    </source>
</evidence>
<dbReference type="Gene3D" id="3.40.50.720">
    <property type="entry name" value="NAD(P)-binding Rossmann-like Domain"/>
    <property type="match status" value="1"/>
</dbReference>
<dbReference type="InterPro" id="IPR036291">
    <property type="entry name" value="NAD(P)-bd_dom_sf"/>
</dbReference>
<evidence type="ECO:0000256" key="2">
    <source>
        <dbReference type="ARBA" id="ARBA00023002"/>
    </source>
</evidence>
<dbReference type="InterPro" id="IPR002347">
    <property type="entry name" value="SDR_fam"/>
</dbReference>
<evidence type="ECO:0008006" key="6">
    <source>
        <dbReference type="Google" id="ProtNLM"/>
    </source>
</evidence>
<name>A0A1H3YM26_9EURY</name>
<dbReference type="SUPFAM" id="SSF51735">
    <property type="entry name" value="NAD(P)-binding Rossmann-fold domains"/>
    <property type="match status" value="1"/>
</dbReference>
<evidence type="ECO:0000313" key="5">
    <source>
        <dbReference type="Proteomes" id="UP000236755"/>
    </source>
</evidence>
<evidence type="ECO:0000256" key="1">
    <source>
        <dbReference type="ARBA" id="ARBA00006484"/>
    </source>
</evidence>
<accession>A0A1H3YM26</accession>
<reference evidence="4 5" key="1">
    <citation type="submission" date="2016-10" db="EMBL/GenBank/DDBJ databases">
        <authorList>
            <person name="de Groot N.N."/>
        </authorList>
    </citation>
    <scope>NUCLEOTIDE SEQUENCE [LARGE SCALE GENOMIC DNA]</scope>
    <source>
        <strain evidence="4 5">CGMCC 1.8712</strain>
    </source>
</reference>
<dbReference type="EMBL" id="FNQT01000002">
    <property type="protein sequence ID" value="SEA12068.1"/>
    <property type="molecule type" value="Genomic_DNA"/>
</dbReference>
<organism evidence="4 5">
    <name type="scientific">Haloplanus vescus</name>
    <dbReference type="NCBI Taxonomy" id="555874"/>
    <lineage>
        <taxon>Archaea</taxon>
        <taxon>Methanobacteriati</taxon>
        <taxon>Methanobacteriota</taxon>
        <taxon>Stenosarchaea group</taxon>
        <taxon>Halobacteria</taxon>
        <taxon>Halobacteriales</taxon>
        <taxon>Haloferacaceae</taxon>
        <taxon>Haloplanus</taxon>
    </lineage>
</organism>
<dbReference type="PRINTS" id="PR00081">
    <property type="entry name" value="GDHRDH"/>
</dbReference>
<dbReference type="PRINTS" id="PR00080">
    <property type="entry name" value="SDRFAMILY"/>
</dbReference>
<dbReference type="InterPro" id="IPR020904">
    <property type="entry name" value="Sc_DH/Rdtase_CS"/>
</dbReference>
<dbReference type="FunFam" id="3.40.50.720:FF:000047">
    <property type="entry name" value="NADP-dependent L-serine/L-allo-threonine dehydrogenase"/>
    <property type="match status" value="1"/>
</dbReference>
<dbReference type="PANTHER" id="PTHR43115">
    <property type="entry name" value="DEHYDROGENASE/REDUCTASE SDR FAMILY MEMBER 11"/>
    <property type="match status" value="1"/>
</dbReference>
<gene>
    <name evidence="4" type="ORF">SAMN04488065_1945</name>
</gene>
<dbReference type="Proteomes" id="UP000236755">
    <property type="component" value="Unassembled WGS sequence"/>
</dbReference>
<dbReference type="OrthoDB" id="7442at2157"/>
<protein>
    <recommendedName>
        <fullName evidence="6">NADP-dependent 3-hydroxy acid dehydrogenase YdfG</fullName>
    </recommendedName>
</protein>
<dbReference type="STRING" id="555874.SAMN04488065_1945"/>
<keyword evidence="2" id="KW-0560">Oxidoreductase</keyword>
<evidence type="ECO:0000313" key="4">
    <source>
        <dbReference type="EMBL" id="SEA12068.1"/>
    </source>
</evidence>
<keyword evidence="5" id="KW-1185">Reference proteome</keyword>
<sequence>MVLDANPLDGQVALVTGASSGIGEATAKALADAGASVGLAARRESELQAVADDIESAGGEALVVPTDVTEESQVESMIDTTASELGGLDILVNNAGVMLLEAVADADTDNWRQMVEVNLLGLMSATKTALPVMKENGGGHVVNVSSIAGRMSMATGSGYNATKFGVNGFTEAFRKEVTDDGIRTTIIEPGLVDTELADHIPDEDIQAETEEWVDSIEPLTGEDIARSIRFAVSQPQHVSINEMLIRPTQQEM</sequence>
<dbReference type="PROSITE" id="PS00061">
    <property type="entry name" value="ADH_SHORT"/>
    <property type="match status" value="1"/>
</dbReference>
<dbReference type="PANTHER" id="PTHR43115:SF4">
    <property type="entry name" value="DEHYDROGENASE_REDUCTASE SDR FAMILY MEMBER 11"/>
    <property type="match status" value="1"/>
</dbReference>